<dbReference type="GO" id="GO:0016020">
    <property type="term" value="C:membrane"/>
    <property type="evidence" value="ECO:0007669"/>
    <property type="project" value="UniProtKB-SubCell"/>
</dbReference>
<dbReference type="Gene3D" id="3.90.550.50">
    <property type="match status" value="1"/>
</dbReference>
<dbReference type="Gene3D" id="3.50.4.10">
    <property type="entry name" value="Hepatocyte Growth Factor"/>
    <property type="match status" value="1"/>
</dbReference>
<dbReference type="InterPro" id="IPR026050">
    <property type="entry name" value="C1GALT1/C1GALT1_chp1"/>
</dbReference>
<dbReference type="InterPro" id="IPR036822">
    <property type="entry name" value="CutC-like_dom_sf"/>
</dbReference>
<evidence type="ECO:0000256" key="5">
    <source>
        <dbReference type="ARBA" id="ARBA00022989"/>
    </source>
</evidence>
<comment type="subcellular location">
    <subcellularLocation>
        <location evidence="1">Membrane</location>
        <topology evidence="1">Single-pass type II membrane protein</topology>
    </subcellularLocation>
</comment>
<dbReference type="Proteomes" id="UP001211065">
    <property type="component" value="Unassembled WGS sequence"/>
</dbReference>
<evidence type="ECO:0008006" key="10">
    <source>
        <dbReference type="Google" id="ProtNLM"/>
    </source>
</evidence>
<gene>
    <name evidence="8" type="ORF">HK099_005799</name>
</gene>
<dbReference type="EMBL" id="JADGJW010000469">
    <property type="protein sequence ID" value="KAJ3216606.1"/>
    <property type="molecule type" value="Genomic_DNA"/>
</dbReference>
<evidence type="ECO:0000313" key="8">
    <source>
        <dbReference type="EMBL" id="KAJ3216606.1"/>
    </source>
</evidence>
<proteinExistence type="inferred from homology"/>
<reference evidence="8" key="1">
    <citation type="submission" date="2020-05" db="EMBL/GenBank/DDBJ databases">
        <title>Phylogenomic resolution of chytrid fungi.</title>
        <authorList>
            <person name="Stajich J.E."/>
            <person name="Amses K."/>
            <person name="Simmons R."/>
            <person name="Seto K."/>
            <person name="Myers J."/>
            <person name="Bonds A."/>
            <person name="Quandt C.A."/>
            <person name="Barry K."/>
            <person name="Liu P."/>
            <person name="Grigoriev I."/>
            <person name="Longcore J.E."/>
            <person name="James T.Y."/>
        </authorList>
    </citation>
    <scope>NUCLEOTIDE SEQUENCE</scope>
    <source>
        <strain evidence="8">JEL0476</strain>
    </source>
</reference>
<keyword evidence="3 7" id="KW-0812">Transmembrane</keyword>
<comment type="caution">
    <text evidence="8">The sequence shown here is derived from an EMBL/GenBank/DDBJ whole genome shotgun (WGS) entry which is preliminary data.</text>
</comment>
<dbReference type="InterPro" id="IPR006740">
    <property type="entry name" value="DUF604"/>
</dbReference>
<dbReference type="PANTHER" id="PTHR23033">
    <property type="entry name" value="BETA1,3-GALACTOSYLTRANSFERASE"/>
    <property type="match status" value="1"/>
</dbReference>
<protein>
    <recommendedName>
        <fullName evidence="10">Apple domain-containing protein</fullName>
    </recommendedName>
</protein>
<keyword evidence="5 7" id="KW-1133">Transmembrane helix</keyword>
<comment type="similarity">
    <text evidence="2">Belongs to the glycosyltransferase 31 family. Beta3-Gal-T subfamily.</text>
</comment>
<dbReference type="Gene3D" id="3.20.20.380">
    <property type="entry name" value="Copper homeostasis (CutC) domain"/>
    <property type="match status" value="1"/>
</dbReference>
<dbReference type="Pfam" id="PF04646">
    <property type="entry name" value="DUF604"/>
    <property type="match status" value="1"/>
</dbReference>
<evidence type="ECO:0000256" key="6">
    <source>
        <dbReference type="ARBA" id="ARBA00023136"/>
    </source>
</evidence>
<sequence>MPGGGVTFRNLKRILTEIPSLKEVHMALQGDFESEMNYKNSSVFMGVALTTPECVIKKTDQNKLKRQINHSPYSTRSFNEQSPFYSKTLKPYPHSRKRKNFTSLLMLAVLIFSTVSAAFFFISKFKRVVKQDQHRSIFIETHNQIIPEELNLENSNLYGDQDELQEKFEEDFQIKLNFDNLKKEEKVEDVAPKKDNDIVNVLDADTENESKEDVNEELSVIGPVNEDVIEEFSNIVGPVKEESVENLTSHSKFSQKRFFYPKNKKHLDKSNDPLNANIEEIFIEDKNLKSDDLNVDDDDDKNAVDNLNEEKNFSNNIPRLNVALSTEIKPIKTKDESFSSFAVALKTGRETAADRVPIQLLTFLKKMKNVILIGESPVNVGNVIVEDVYTDLYKKEQDFKLLDLVKNNNTKATTKNTRKHLAITPMTSKLKDNSGNNKIIPDNNSAGWKADAHKNLPGFKLLYKNFPDAEWYFMIDDDTYIFFDNIYEHLSQLNPDDLHFLGNANNFVGCDKVVKMGDGIPFAHGGSGIVVSRGALKKMLTVVDSCISSYKDCWAGDVRTALCMRDAGILLEMRLPGFNSDPPNIIDGHWPTNPCLTPLSYHHLLNWQIQSLFDVEEKSKKSRNSLTTYSDILEEFRYLEQSFFDEKWKANTNRRGYDYRSVLFKGFPSIKDAANECYKLCLEEERCRSWVFDADKCWLKDGIPRLFAQDDSYSGVVDKEYMCNENK</sequence>
<evidence type="ECO:0000256" key="7">
    <source>
        <dbReference type="SAM" id="Phobius"/>
    </source>
</evidence>
<evidence type="ECO:0000256" key="2">
    <source>
        <dbReference type="ARBA" id="ARBA00006462"/>
    </source>
</evidence>
<feature type="transmembrane region" description="Helical" evidence="7">
    <location>
        <begin position="104"/>
        <end position="122"/>
    </location>
</feature>
<evidence type="ECO:0000256" key="1">
    <source>
        <dbReference type="ARBA" id="ARBA00004606"/>
    </source>
</evidence>
<evidence type="ECO:0000256" key="3">
    <source>
        <dbReference type="ARBA" id="ARBA00022692"/>
    </source>
</evidence>
<dbReference type="AlphaFoldDB" id="A0AAD5U370"/>
<accession>A0AAD5U370</accession>
<evidence type="ECO:0000256" key="4">
    <source>
        <dbReference type="ARBA" id="ARBA00022968"/>
    </source>
</evidence>
<organism evidence="8 9">
    <name type="scientific">Clydaea vesicula</name>
    <dbReference type="NCBI Taxonomy" id="447962"/>
    <lineage>
        <taxon>Eukaryota</taxon>
        <taxon>Fungi</taxon>
        <taxon>Fungi incertae sedis</taxon>
        <taxon>Chytridiomycota</taxon>
        <taxon>Chytridiomycota incertae sedis</taxon>
        <taxon>Chytridiomycetes</taxon>
        <taxon>Lobulomycetales</taxon>
        <taxon>Lobulomycetaceae</taxon>
        <taxon>Clydaea</taxon>
    </lineage>
</organism>
<keyword evidence="6 7" id="KW-0472">Membrane</keyword>
<keyword evidence="4" id="KW-0735">Signal-anchor</keyword>
<evidence type="ECO:0000313" key="9">
    <source>
        <dbReference type="Proteomes" id="UP001211065"/>
    </source>
</evidence>
<dbReference type="PANTHER" id="PTHR23033:SF47">
    <property type="entry name" value="APPLE DOMAIN-CONTAINING PROTEIN-RELATED"/>
    <property type="match status" value="1"/>
</dbReference>
<name>A0AAD5U370_9FUNG</name>
<keyword evidence="9" id="KW-1185">Reference proteome</keyword>